<organism evidence="3 4">
    <name type="scientific">Allokutzneria albata</name>
    <name type="common">Kibdelosporangium albatum</name>
    <dbReference type="NCBI Taxonomy" id="211114"/>
    <lineage>
        <taxon>Bacteria</taxon>
        <taxon>Bacillati</taxon>
        <taxon>Actinomycetota</taxon>
        <taxon>Actinomycetes</taxon>
        <taxon>Pseudonocardiales</taxon>
        <taxon>Pseudonocardiaceae</taxon>
        <taxon>Allokutzneria</taxon>
    </lineage>
</organism>
<evidence type="ECO:0000313" key="4">
    <source>
        <dbReference type="Proteomes" id="UP000183376"/>
    </source>
</evidence>
<proteinExistence type="inferred from homology"/>
<dbReference type="AlphaFoldDB" id="A0A1G9W2V0"/>
<evidence type="ECO:0000256" key="1">
    <source>
        <dbReference type="ARBA" id="ARBA00006817"/>
    </source>
</evidence>
<name>A0A1G9W2V0_ALLAB</name>
<comment type="similarity">
    <text evidence="1">Belongs to the AHA1 family.</text>
</comment>
<dbReference type="SUPFAM" id="SSF55961">
    <property type="entry name" value="Bet v1-like"/>
    <property type="match status" value="1"/>
</dbReference>
<evidence type="ECO:0000259" key="2">
    <source>
        <dbReference type="Pfam" id="PF08327"/>
    </source>
</evidence>
<dbReference type="InterPro" id="IPR023393">
    <property type="entry name" value="START-like_dom_sf"/>
</dbReference>
<accession>A0A1G9W2V0</accession>
<dbReference type="InterPro" id="IPR013538">
    <property type="entry name" value="ASHA1/2-like_C"/>
</dbReference>
<keyword evidence="4" id="KW-1185">Reference proteome</keyword>
<sequence length="144" mass="15869">MIKHATFTLERDFSAPPAKVFALWADPESKAKWFAGPGAEHELDFREGGTEIASGVHNGTKLTFEAVYREIVADERIVCTGVLRADDTVATVSQTTVQFEPSDGGTHLVLTEQGAYLDGHEEPEWRQRGIESQLAALEKLIAER</sequence>
<dbReference type="CDD" id="cd08900">
    <property type="entry name" value="SRPBCC_CalC_Aha1-like_7"/>
    <property type="match status" value="1"/>
</dbReference>
<dbReference type="Pfam" id="PF08327">
    <property type="entry name" value="AHSA1"/>
    <property type="match status" value="1"/>
</dbReference>
<evidence type="ECO:0000313" key="3">
    <source>
        <dbReference type="EMBL" id="SDM78537.1"/>
    </source>
</evidence>
<dbReference type="Proteomes" id="UP000183376">
    <property type="component" value="Chromosome I"/>
</dbReference>
<reference evidence="3 4" key="1">
    <citation type="submission" date="2016-10" db="EMBL/GenBank/DDBJ databases">
        <authorList>
            <person name="de Groot N.N."/>
        </authorList>
    </citation>
    <scope>NUCLEOTIDE SEQUENCE [LARGE SCALE GENOMIC DNA]</scope>
    <source>
        <strain evidence="3 4">DSM 44149</strain>
    </source>
</reference>
<gene>
    <name evidence="3" type="ORF">SAMN04489726_3357</name>
</gene>
<feature type="domain" description="Activator of Hsp90 ATPase homologue 1/2-like C-terminal" evidence="2">
    <location>
        <begin position="15"/>
        <end position="141"/>
    </location>
</feature>
<dbReference type="EMBL" id="LT629701">
    <property type="protein sequence ID" value="SDM78537.1"/>
    <property type="molecule type" value="Genomic_DNA"/>
</dbReference>
<dbReference type="OrthoDB" id="9803476at2"/>
<dbReference type="Gene3D" id="3.30.530.20">
    <property type="match status" value="1"/>
</dbReference>
<dbReference type="eggNOG" id="COG3832">
    <property type="taxonomic scope" value="Bacteria"/>
</dbReference>
<dbReference type="STRING" id="211114.SAMN04489726_3357"/>
<dbReference type="RefSeq" id="WP_030431527.1">
    <property type="nucleotide sequence ID" value="NZ_JOEF01000019.1"/>
</dbReference>
<protein>
    <submittedName>
        <fullName evidence="3">Uncharacterized conserved protein YndB, AHSA1/START domain</fullName>
    </submittedName>
</protein>